<dbReference type="InterPro" id="IPR000535">
    <property type="entry name" value="MSP_dom"/>
</dbReference>
<dbReference type="InParanoid" id="A0CZR7"/>
<keyword evidence="9" id="KW-1185">Reference proteome</keyword>
<dbReference type="InterPro" id="IPR053879">
    <property type="entry name" value="HYDIN_VesB_CFA65-like_Ig"/>
</dbReference>
<dbReference type="OMA" id="EKKPVMF"/>
<evidence type="ECO:0000256" key="1">
    <source>
        <dbReference type="ARBA" id="ARBA00004138"/>
    </source>
</evidence>
<protein>
    <recommendedName>
        <fullName evidence="7">MSP domain-containing protein</fullName>
    </recommendedName>
</protein>
<evidence type="ECO:0000256" key="6">
    <source>
        <dbReference type="SAM" id="MobiDB-lite"/>
    </source>
</evidence>
<dbReference type="PROSITE" id="PS50202">
    <property type="entry name" value="MSP"/>
    <property type="match status" value="1"/>
</dbReference>
<feature type="compositionally biased region" description="Basic and acidic residues" evidence="6">
    <location>
        <begin position="591"/>
        <end position="603"/>
    </location>
</feature>
<dbReference type="HOGENOM" id="CLU_225676_0_0_1"/>
<dbReference type="Pfam" id="PF24771">
    <property type="entry name" value="Ig_CFAP74_1st"/>
    <property type="match status" value="1"/>
</dbReference>
<keyword evidence="5" id="KW-0966">Cell projection</keyword>
<feature type="domain" description="MSP" evidence="7">
    <location>
        <begin position="791"/>
        <end position="916"/>
    </location>
</feature>
<dbReference type="STRING" id="5888.A0CZR7"/>
<reference evidence="8 9" key="1">
    <citation type="journal article" date="2006" name="Nature">
        <title>Global trends of whole-genome duplications revealed by the ciliate Paramecium tetraurelia.</title>
        <authorList>
            <consortium name="Genoscope"/>
            <person name="Aury J.-M."/>
            <person name="Jaillon O."/>
            <person name="Duret L."/>
            <person name="Noel B."/>
            <person name="Jubin C."/>
            <person name="Porcel B.M."/>
            <person name="Segurens B."/>
            <person name="Daubin V."/>
            <person name="Anthouard V."/>
            <person name="Aiach N."/>
            <person name="Arnaiz O."/>
            <person name="Billaut A."/>
            <person name="Beisson J."/>
            <person name="Blanc I."/>
            <person name="Bouhouche K."/>
            <person name="Camara F."/>
            <person name="Duharcourt S."/>
            <person name="Guigo R."/>
            <person name="Gogendeau D."/>
            <person name="Katinka M."/>
            <person name="Keller A.-M."/>
            <person name="Kissmehl R."/>
            <person name="Klotz C."/>
            <person name="Koll F."/>
            <person name="Le Moue A."/>
            <person name="Lepere C."/>
            <person name="Malinsky S."/>
            <person name="Nowacki M."/>
            <person name="Nowak J.K."/>
            <person name="Plattner H."/>
            <person name="Poulain J."/>
            <person name="Ruiz F."/>
            <person name="Serrano V."/>
            <person name="Zagulski M."/>
            <person name="Dessen P."/>
            <person name="Betermier M."/>
            <person name="Weissenbach J."/>
            <person name="Scarpelli C."/>
            <person name="Schachter V."/>
            <person name="Sperling L."/>
            <person name="Meyer E."/>
            <person name="Cohen J."/>
            <person name="Wincker P."/>
        </authorList>
    </citation>
    <scope>NUCLEOTIDE SEQUENCE [LARGE SCALE GENOMIC DNA]</scope>
    <source>
        <strain evidence="8 9">Stock d4-2</strain>
    </source>
</reference>
<proteinExistence type="predicted"/>
<dbReference type="eggNOG" id="ENOG502QQ4Q">
    <property type="taxonomic scope" value="Eukaryota"/>
</dbReference>
<dbReference type="PANTHER" id="PTHR45912">
    <property type="entry name" value="CILIA- AND FLAGELLA-ASSOCIATED PROTEIN 47"/>
    <property type="match status" value="1"/>
</dbReference>
<organism evidence="8 9">
    <name type="scientific">Paramecium tetraurelia</name>
    <dbReference type="NCBI Taxonomy" id="5888"/>
    <lineage>
        <taxon>Eukaryota</taxon>
        <taxon>Sar</taxon>
        <taxon>Alveolata</taxon>
        <taxon>Ciliophora</taxon>
        <taxon>Intramacronucleata</taxon>
        <taxon>Oligohymenophorea</taxon>
        <taxon>Peniculida</taxon>
        <taxon>Parameciidae</taxon>
        <taxon>Paramecium</taxon>
    </lineage>
</organism>
<dbReference type="GO" id="GO:0060271">
    <property type="term" value="P:cilium assembly"/>
    <property type="evidence" value="ECO:0000318"/>
    <property type="project" value="GO_Central"/>
</dbReference>
<dbReference type="InterPro" id="IPR013783">
    <property type="entry name" value="Ig-like_fold"/>
</dbReference>
<dbReference type="Pfam" id="PF24529">
    <property type="entry name" value="CFAP47"/>
    <property type="match status" value="1"/>
</dbReference>
<dbReference type="KEGG" id="ptm:GSPATT00011857001"/>
<evidence type="ECO:0000256" key="4">
    <source>
        <dbReference type="ARBA" id="ARBA00023069"/>
    </source>
</evidence>
<evidence type="ECO:0000259" key="7">
    <source>
        <dbReference type="PROSITE" id="PS50202"/>
    </source>
</evidence>
<evidence type="ECO:0000313" key="9">
    <source>
        <dbReference type="Proteomes" id="UP000000600"/>
    </source>
</evidence>
<feature type="region of interest" description="Disordered" evidence="6">
    <location>
        <begin position="1453"/>
        <end position="1486"/>
    </location>
</feature>
<name>A0CZR7_PARTE</name>
<dbReference type="InterPro" id="IPR058952">
    <property type="entry name" value="Ig_CFAP47"/>
</dbReference>
<dbReference type="Pfam" id="PF25249">
    <property type="entry name" value="Ig_CFAP65_7th"/>
    <property type="match status" value="1"/>
</dbReference>
<dbReference type="Pfam" id="PF15780">
    <property type="entry name" value="ASH"/>
    <property type="match status" value="1"/>
</dbReference>
<accession>A0CZR7</accession>
<feature type="compositionally biased region" description="Basic and acidic residues" evidence="6">
    <location>
        <begin position="574"/>
        <end position="583"/>
    </location>
</feature>
<dbReference type="Pfam" id="PF26579">
    <property type="entry name" value="Ig_CFAP47"/>
    <property type="match status" value="1"/>
</dbReference>
<feature type="region of interest" description="Disordered" evidence="6">
    <location>
        <begin position="870"/>
        <end position="903"/>
    </location>
</feature>
<dbReference type="PANTHER" id="PTHR45912:SF3">
    <property type="entry name" value="CILIA- AND FLAGELLA-ASSOCIATED PROTEIN 47"/>
    <property type="match status" value="1"/>
</dbReference>
<dbReference type="InterPro" id="IPR056343">
    <property type="entry name" value="CFAP47_dom"/>
</dbReference>
<keyword evidence="4" id="KW-0969">Cilium</keyword>
<feature type="region of interest" description="Disordered" evidence="6">
    <location>
        <begin position="1117"/>
        <end position="1140"/>
    </location>
</feature>
<dbReference type="RefSeq" id="XP_001443681.1">
    <property type="nucleotide sequence ID" value="XM_001443644.1"/>
</dbReference>
<feature type="region of interest" description="Disordered" evidence="6">
    <location>
        <begin position="574"/>
        <end position="605"/>
    </location>
</feature>
<keyword evidence="3" id="KW-0963">Cytoplasm</keyword>
<evidence type="ECO:0000256" key="2">
    <source>
        <dbReference type="ARBA" id="ARBA00004496"/>
    </source>
</evidence>
<feature type="compositionally biased region" description="Low complexity" evidence="6">
    <location>
        <begin position="1469"/>
        <end position="1482"/>
    </location>
</feature>
<gene>
    <name evidence="8" type="ORF">GSPATT00011857001</name>
</gene>
<feature type="compositionally biased region" description="Low complexity" evidence="6">
    <location>
        <begin position="880"/>
        <end position="903"/>
    </location>
</feature>
<dbReference type="InterPro" id="IPR057470">
    <property type="entry name" value="Ig_CFAP65_7th"/>
</dbReference>
<dbReference type="OrthoDB" id="10060824at2759"/>
<evidence type="ECO:0000313" key="8">
    <source>
        <dbReference type="EMBL" id="CAK76284.1"/>
    </source>
</evidence>
<dbReference type="Gene3D" id="2.60.40.10">
    <property type="entry name" value="Immunoglobulins"/>
    <property type="match status" value="7"/>
</dbReference>
<evidence type="ECO:0000256" key="3">
    <source>
        <dbReference type="ARBA" id="ARBA00022490"/>
    </source>
</evidence>
<comment type="subcellular location">
    <subcellularLocation>
        <location evidence="1">Cell projection</location>
        <location evidence="1">Cilium</location>
    </subcellularLocation>
    <subcellularLocation>
        <location evidence="2">Cytoplasm</location>
    </subcellularLocation>
</comment>
<dbReference type="Pfam" id="PF22544">
    <property type="entry name" value="HYDIN_VesB_CFA65-like_Ig"/>
    <property type="match status" value="1"/>
</dbReference>
<dbReference type="EMBL" id="CT868230">
    <property type="protein sequence ID" value="CAK76284.1"/>
    <property type="molecule type" value="Genomic_DNA"/>
</dbReference>
<sequence length="2924" mass="335951">MNQSNKSLNSTMTRIKQLSTGPPIEVVPSEIIFKDIQINQTYEITVFVRNLTQTARRIRVFQPHSNFRCDYEMQGAIAAGLSMKLIVTFETASLEQYQDSLKIVSDGNYTIDVPLFAFPPQAAIVFEPFINLGFVRVGKEKVDNIYFKNEGRSTGKVELKIDRLPDFKIEPTTFSLGPGLEFTVKVHYKPKDAGIFRGLVEVIADGQSLQKTIDINATSIEFTRFLIDDTGVQNNFFDFGQIYYGQYKQIETYLVNNTPKQQKFKVKLKKGLHQQEDALKLQTPAELGLEQTERIMECFPEEGVLESYSQIAIVFKCKPKVSEEQQVWTRSFALSPEQLKPDYDEFHYSAIFDFQDNEPLMNHLQVRCICPTIKFPPTAILQFGVCPANQSKEIVFEVTNKQTELPIQIHWPVVPYFSVNPTLSTLQPEEKQNFWVSFKPKHTGNFTTVISAELLGGIFKIPVRLAGVSQQFTNKLQVKRGPESLPEDFEMKHTITKEQSISNIKSIEKVQTLDISQSVQSLVQQGISLDKIEELKQKSLNKEIYNEYLKLHREQRLKKVKDKKIKQKFTQMNERLKEIKQEPVKPSGAAKKQEPDEEPKPEPPIDYEFAVGMQDDGYEQELPLPEANETLFVTKPIFHYEPLIQNQLKEGKQLKPFEPDLRNIQKKKFPFEPKTHSEIRDTSAELNADQLQKIQAGPVKIEFGNVFIKSTVIKYFYVRNDLRNSISVRLHTDKEDFNQSYIKPQIIPSGQTAQFDVILCSKQLGQIKTHLKYVINENHIFEFLVQANIERVFLEMNRTQIKFGFNEDNNEMETAEIVRLTNNGNAEAKFRWITTEKKIFYVQPDSGVVPSGKYMECQVIYKPSQLQPLPPEVKQPVGTQQQQQDKNAQGQQQQQTQQQQQQSITIPQQQATIATIRNEEEKLTLKTEDGLDQNIKCTGVVSEPKCAIKQAVIDFKEIVVCKQEAKVLTLKNLSKSSAVFQVQTSKLPEGIEVYPIKGKISSEDSRDLQVKFLSKDEKIVKGEIIILIRGGKQLQVPVIGSAIIPKIEIVEEEFDFGNITTLGTSNQLTMTLVNNSTIPVDLVLDLRHQNENPRAPDGIDCLEVKPQDEDDTILHSIHPENEDEPAPKMDESLDNQSDKSEQIDLETKEYRSYNLTILPGTTQVFLMKFSPKDVKHYQFDMPITLARFNQNLPSLTRRVSCKGLKPKFLVEPQSIEFKKKIITSPDKCYPTVEEIKLSNPDRKDVKWRIDTSPLKIEKIFTIEPSEGIVASGQQVRIRVKFNPYGPGVFSSTVSLYIESDPDIPKTLPYVDLIIQGSGAYPRLLFDKKEVILPVVPLNVVSKCSFKIINDGYENLNLKHNWSSETSNFYLELKFPEGQTLGVAKSKLRVDVYFSHKKPISFTTRAEFQDEGRVYSIYVSGTTDNCLLTNQIYLQRIQKYQMVADEKKPVMFQEDDGADSDNEKMKRNHTMSVKSTTSSKGTSHLGYRPLDAETQNEACDYIMRWMNYHVLTQPMNKFPEDIVTNFGQQIFELLTFLTGKANFQYKAQIDQNWKRQQKAEAQFKQYDELVRQLKIEGALLNHIRSEYLLGHNDYNAWLKTVPKEKYEFVPDNRLQLSQAKYNYLHYDAWISTFYQIIKIYYLNRITAKSFKQLPGIPTERLNIPDYYLDGSNVISHAEGVILWFYEVCYEQQHTGQIRRLSNFASEFKDSLLVADAVTQFIGPSMQKFFSNLRTNLQSEDDYRHNADKLMPALSDYGLQSHVQARDIYYKPYPREMLMMLVQLFFSLPHYVPQKEPIIFQCILGEEVIKSIELRNPTPKPISYFVKYEGHPDFQLEGDESIKIEPDIPYNYKVKFTSRISLPVTGRVIFTNKKETNVQAAALVFDLKSNITGRKSEKQWNVSSILYEIFDFQIQITNKFPQDGEFQIQVIHEKKQIEQRGKKKKAPPAKDAPLEEEFPSFFCTIDRQRIRKNQTINLSLTYIPLTIDTHKCSLIFTDPNVGEFQHDLQGTVEQPNIIGEFKPDKSLYVDSTQTISYTIPFRNEQLARARSQIQQLVQMKQKDRYLKGDKQASSLTASKINFPGSNLDIITFEVEIYPPTQYLNLPPTLQITDLNKQTKKPGTENIDCKLPILYAFKNATKDFSVILTLRNKFDIRRYKLSAIVLPKIVKAMLEFRVPARQSVIQEIPIVNQTDRDWQIKVQLSESKGLFQCPQRDFFVKRKATSNFPITFSPSWLQECEAKLVLTNPTTNDVFEYDLKGYGEEPVAEEHIILNCQARKVTKKEIELRNPTDKPIIYAVETDLIYATGPSQIVVQPQKKANYVLQVQPVLSGQYTGSITFTDEQGHFLWYTVFMNTESPKSVQTLEVSCLIRQATVIQLTLANPLTETAIYEVMINGEGLIGEEQFAIGARKEAGYELTFAPLKIGRWRGSVAFVNRLLGEVWYEFILTCEDQPIVRLNVLKASLGKVEQQVVVLENPSDQKIQVQCRITNPTNFDIYPDQLQIQPYDSLKVALRYTPSSLDIIEQSDIIFTSPIGKWHYLVFGSGLPPTKFPATTVSIGLNKDYSSVIHFKNPFKEPIQVSISLDAEGHNQEVFKLLLVRNQKNDKTLVPGMNVLQVPFSFVPREITSYYCEVVISMNEKIQWHFPVKGVTESVSTQTLFHFKAKCREKWEDEIKVGLQGIAQSLQADDKFDFELGGMPLDLQTMIQKCFTIKCLKNHLDSPHDNLLYFVRFQPMKPFKTSMEFIVLRQSGGRWKYKIQLEATEPEEDDTILISSPLNKTTSVSFKLTNKTKNYSKFTAAFSPESDAEFSVIPKIGDLEPYGREGTTFIISFTPVEYGKIRKGKLIIQTEDMYWSYSIRGVLPRYVPPQIKQSLVDNRQQQQQQSQIQMSMTLSRNFVVDNIKKARQLSPKSARNQLSLPLIEKK</sequence>
<dbReference type="GO" id="GO:0005737">
    <property type="term" value="C:cytoplasm"/>
    <property type="evidence" value="ECO:0007669"/>
    <property type="project" value="UniProtKB-SubCell"/>
</dbReference>
<dbReference type="SUPFAM" id="SSF49354">
    <property type="entry name" value="PapD-like"/>
    <property type="match status" value="1"/>
</dbReference>
<dbReference type="GeneID" id="5029466"/>
<evidence type="ECO:0000256" key="5">
    <source>
        <dbReference type="ARBA" id="ARBA00023273"/>
    </source>
</evidence>
<dbReference type="Proteomes" id="UP000000600">
    <property type="component" value="Unassembled WGS sequence"/>
</dbReference>
<dbReference type="InterPro" id="IPR031549">
    <property type="entry name" value="ASH"/>
</dbReference>
<dbReference type="InterPro" id="IPR008962">
    <property type="entry name" value="PapD-like_sf"/>
</dbReference>
<dbReference type="GO" id="GO:0005929">
    <property type="term" value="C:cilium"/>
    <property type="evidence" value="ECO:0000318"/>
    <property type="project" value="GO_Central"/>
</dbReference>